<dbReference type="PANTHER" id="PTHR36811">
    <property type="entry name" value="OS08G0444440 PROTEIN"/>
    <property type="match status" value="1"/>
</dbReference>
<dbReference type="EMBL" id="PKPP01002897">
    <property type="protein sequence ID" value="PWA72487.1"/>
    <property type="molecule type" value="Genomic_DNA"/>
</dbReference>
<accession>A0A2U1NG46</accession>
<dbReference type="Proteomes" id="UP000245207">
    <property type="component" value="Unassembled WGS sequence"/>
</dbReference>
<name>A0A2U1NG46_ARTAN</name>
<reference evidence="1 2" key="1">
    <citation type="journal article" date="2018" name="Mol. Plant">
        <title>The genome of Artemisia annua provides insight into the evolution of Asteraceae family and artemisinin biosynthesis.</title>
        <authorList>
            <person name="Shen Q."/>
            <person name="Zhang L."/>
            <person name="Liao Z."/>
            <person name="Wang S."/>
            <person name="Yan T."/>
            <person name="Shi P."/>
            <person name="Liu M."/>
            <person name="Fu X."/>
            <person name="Pan Q."/>
            <person name="Wang Y."/>
            <person name="Lv Z."/>
            <person name="Lu X."/>
            <person name="Zhang F."/>
            <person name="Jiang W."/>
            <person name="Ma Y."/>
            <person name="Chen M."/>
            <person name="Hao X."/>
            <person name="Li L."/>
            <person name="Tang Y."/>
            <person name="Lv G."/>
            <person name="Zhou Y."/>
            <person name="Sun X."/>
            <person name="Brodelius P.E."/>
            <person name="Rose J.K.C."/>
            <person name="Tang K."/>
        </authorList>
    </citation>
    <scope>NUCLEOTIDE SEQUENCE [LARGE SCALE GENOMIC DNA]</scope>
    <source>
        <strain evidence="2">cv. Huhao1</strain>
        <tissue evidence="1">Leaf</tissue>
    </source>
</reference>
<protein>
    <submittedName>
        <fullName evidence="1">Uncharacterized protein</fullName>
    </submittedName>
</protein>
<comment type="caution">
    <text evidence="1">The sequence shown here is derived from an EMBL/GenBank/DDBJ whole genome shotgun (WGS) entry which is preliminary data.</text>
</comment>
<organism evidence="1 2">
    <name type="scientific">Artemisia annua</name>
    <name type="common">Sweet wormwood</name>
    <dbReference type="NCBI Taxonomy" id="35608"/>
    <lineage>
        <taxon>Eukaryota</taxon>
        <taxon>Viridiplantae</taxon>
        <taxon>Streptophyta</taxon>
        <taxon>Embryophyta</taxon>
        <taxon>Tracheophyta</taxon>
        <taxon>Spermatophyta</taxon>
        <taxon>Magnoliopsida</taxon>
        <taxon>eudicotyledons</taxon>
        <taxon>Gunneridae</taxon>
        <taxon>Pentapetalae</taxon>
        <taxon>asterids</taxon>
        <taxon>campanulids</taxon>
        <taxon>Asterales</taxon>
        <taxon>Asteraceae</taxon>
        <taxon>Asteroideae</taxon>
        <taxon>Anthemideae</taxon>
        <taxon>Artemisiinae</taxon>
        <taxon>Artemisia</taxon>
    </lineage>
</organism>
<sequence length="203" mass="22728">MKKITSFLSKKLATMKNHVIPPSTPLGINKQKPMKRTSIRKNKHRKHKTKHLMLKKVVPYLVSDCYMYNPLVSPQPALDFPPPKQIVTPSGNEEGVALPIKGNNKKLLDKIVDFMEVDSFMYSPLLDNERVSSGQFQTLVGSKSTEAQGGRAQHIESEVIARGGRDLGSQLRARPVVMKTAAYRESVKHVVHKNHHNKSSRGA</sequence>
<dbReference type="PANTHER" id="PTHR36811:SF2">
    <property type="entry name" value="OS08G0444440 PROTEIN"/>
    <property type="match status" value="1"/>
</dbReference>
<dbReference type="AlphaFoldDB" id="A0A2U1NG46"/>
<evidence type="ECO:0000313" key="2">
    <source>
        <dbReference type="Proteomes" id="UP000245207"/>
    </source>
</evidence>
<dbReference type="OrthoDB" id="1080856at2759"/>
<keyword evidence="2" id="KW-1185">Reference proteome</keyword>
<evidence type="ECO:0000313" key="1">
    <source>
        <dbReference type="EMBL" id="PWA72487.1"/>
    </source>
</evidence>
<gene>
    <name evidence="1" type="ORF">CTI12_AA270090</name>
</gene>
<proteinExistence type="predicted"/>